<evidence type="ECO:0000313" key="2">
    <source>
        <dbReference type="WBParaSite" id="sdigi.contig46.g2841.t1"/>
    </source>
</evidence>
<dbReference type="WBParaSite" id="sdigi.contig46.g2841.t1">
    <property type="protein sequence ID" value="sdigi.contig46.g2841.t1"/>
    <property type="gene ID" value="sdigi.contig46.g2841"/>
</dbReference>
<evidence type="ECO:0000313" key="1">
    <source>
        <dbReference type="Proteomes" id="UP000887581"/>
    </source>
</evidence>
<dbReference type="AlphaFoldDB" id="A0A915PYN3"/>
<name>A0A915PYN3_9BILA</name>
<dbReference type="Proteomes" id="UP000887581">
    <property type="component" value="Unplaced"/>
</dbReference>
<organism evidence="1 2">
    <name type="scientific">Setaria digitata</name>
    <dbReference type="NCBI Taxonomy" id="48799"/>
    <lineage>
        <taxon>Eukaryota</taxon>
        <taxon>Metazoa</taxon>
        <taxon>Ecdysozoa</taxon>
        <taxon>Nematoda</taxon>
        <taxon>Chromadorea</taxon>
        <taxon>Rhabditida</taxon>
        <taxon>Spirurina</taxon>
        <taxon>Spiruromorpha</taxon>
        <taxon>Filarioidea</taxon>
        <taxon>Setariidae</taxon>
        <taxon>Setaria</taxon>
    </lineage>
</organism>
<proteinExistence type="predicted"/>
<sequence>MVFEAGKLSAAVDCLERSCFAADTLILFFRLTSTTAAPVRTAATAIPLRHYHNENVNNTTAASAAAAVLAANNSPAEHIQRLRQCVRMSIDRRASDDVAIAGEERGAWWHVRVVLLRSAPLWTGGRCGLFWVLRGPRLAGQCRM</sequence>
<reference evidence="2" key="1">
    <citation type="submission" date="2022-11" db="UniProtKB">
        <authorList>
            <consortium name="WormBaseParasite"/>
        </authorList>
    </citation>
    <scope>IDENTIFICATION</scope>
</reference>
<keyword evidence="1" id="KW-1185">Reference proteome</keyword>
<accession>A0A915PYN3</accession>
<protein>
    <submittedName>
        <fullName evidence="2">Uncharacterized protein</fullName>
    </submittedName>
</protein>